<keyword evidence="2" id="KW-1185">Reference proteome</keyword>
<comment type="caution">
    <text evidence="1">The sequence shown here is derived from an EMBL/GenBank/DDBJ whole genome shotgun (WGS) entry which is preliminary data.</text>
</comment>
<sequence length="269" mass="32171">MLSKKSFNLPFLYLNKWILIIPNYRQSFLIVTVAIHLLVTGSTDAQELSYTNKKEYFEYNKSALQDSLKQFDIKLPFMIGKLHKSTGTQTRHPYYDNDWTDGEITYNNQKFHVQNLRYDILDDKLIYLLSSTDYKIHSIALDENFIKEFNILNKTFRYYTNLTYKNGKKISDSYYEIVYDGTMKFMIHKSKYKAIVTDWPYYNYTTITEMYLMINSIVFPIKNKSDLLNQLTDKKKELKKFISTNHLIVNKNQYESTTQILEYYENNKP</sequence>
<dbReference type="AlphaFoldDB" id="A0AAE3M164"/>
<protein>
    <submittedName>
        <fullName evidence="1">Uncharacterized protein</fullName>
    </submittedName>
</protein>
<name>A0AAE3M164_9BACT</name>
<dbReference type="Proteomes" id="UP001209229">
    <property type="component" value="Unassembled WGS sequence"/>
</dbReference>
<dbReference type="RefSeq" id="WP_301188441.1">
    <property type="nucleotide sequence ID" value="NZ_JAPDPJ010000001.1"/>
</dbReference>
<accession>A0AAE3M164</accession>
<evidence type="ECO:0000313" key="2">
    <source>
        <dbReference type="Proteomes" id="UP001209229"/>
    </source>
</evidence>
<dbReference type="EMBL" id="JAPDPJ010000001">
    <property type="protein sequence ID" value="MCW3784870.1"/>
    <property type="molecule type" value="Genomic_DNA"/>
</dbReference>
<reference evidence="1" key="1">
    <citation type="submission" date="2022-10" db="EMBL/GenBank/DDBJ databases">
        <authorList>
            <person name="Yu W.X."/>
        </authorList>
    </citation>
    <scope>NUCLEOTIDE SEQUENCE</scope>
    <source>
        <strain evidence="1">AAT</strain>
    </source>
</reference>
<evidence type="ECO:0000313" key="1">
    <source>
        <dbReference type="EMBL" id="MCW3784870.1"/>
    </source>
</evidence>
<proteinExistence type="predicted"/>
<gene>
    <name evidence="1" type="ORF">OM075_00255</name>
</gene>
<organism evidence="1 2">
    <name type="scientific">Plebeiibacterium sediminum</name>
    <dbReference type="NCBI Taxonomy" id="2992112"/>
    <lineage>
        <taxon>Bacteria</taxon>
        <taxon>Pseudomonadati</taxon>
        <taxon>Bacteroidota</taxon>
        <taxon>Bacteroidia</taxon>
        <taxon>Marinilabiliales</taxon>
        <taxon>Marinilabiliaceae</taxon>
        <taxon>Plebeiibacterium</taxon>
    </lineage>
</organism>